<evidence type="ECO:0000256" key="1">
    <source>
        <dbReference type="SAM" id="MobiDB-lite"/>
    </source>
</evidence>
<evidence type="ECO:0000313" key="5">
    <source>
        <dbReference type="Proteomes" id="UP001309876"/>
    </source>
</evidence>
<evidence type="ECO:0000256" key="2">
    <source>
        <dbReference type="SAM" id="SignalP"/>
    </source>
</evidence>
<feature type="region of interest" description="Disordered" evidence="1">
    <location>
        <begin position="168"/>
        <end position="191"/>
    </location>
</feature>
<organism evidence="4 5">
    <name type="scientific">Lithohypha guttulata</name>
    <dbReference type="NCBI Taxonomy" id="1690604"/>
    <lineage>
        <taxon>Eukaryota</taxon>
        <taxon>Fungi</taxon>
        <taxon>Dikarya</taxon>
        <taxon>Ascomycota</taxon>
        <taxon>Pezizomycotina</taxon>
        <taxon>Eurotiomycetes</taxon>
        <taxon>Chaetothyriomycetidae</taxon>
        <taxon>Chaetothyriales</taxon>
        <taxon>Trichomeriaceae</taxon>
        <taxon>Lithohypha</taxon>
    </lineage>
</organism>
<feature type="chain" id="PRO_5043023828" description="DUF7707 domain-containing protein" evidence="2">
    <location>
        <begin position="19"/>
        <end position="213"/>
    </location>
</feature>
<keyword evidence="2" id="KW-0732">Signal</keyword>
<proteinExistence type="predicted"/>
<dbReference type="EMBL" id="JAVRRJ010000001">
    <property type="protein sequence ID" value="KAK5090520.1"/>
    <property type="molecule type" value="Genomic_DNA"/>
</dbReference>
<reference evidence="4 5" key="1">
    <citation type="submission" date="2023-08" db="EMBL/GenBank/DDBJ databases">
        <title>Black Yeasts Isolated from many extreme environments.</title>
        <authorList>
            <person name="Coleine C."/>
            <person name="Stajich J.E."/>
            <person name="Selbmann L."/>
        </authorList>
    </citation>
    <scope>NUCLEOTIDE SEQUENCE [LARGE SCALE GENOMIC DNA]</scope>
    <source>
        <strain evidence="4 5">CCFEE 5910</strain>
    </source>
</reference>
<evidence type="ECO:0000313" key="4">
    <source>
        <dbReference type="EMBL" id="KAK5090520.1"/>
    </source>
</evidence>
<gene>
    <name evidence="4" type="ORF">LTR05_000693</name>
</gene>
<dbReference type="InterPro" id="IPR056124">
    <property type="entry name" value="DUF7707"/>
</dbReference>
<sequence>MFFRSILAASALVAFGNAQTIVTSSASSVAPSSTVAQSMPPTATQAFDANNVTAATKFQWCLAQLNTCPQICGGAASLNTCDSNTLMYSCTCPNGTVPDSTAYTQSLPFFVCQETYIQCVRNNPNNAQAQGACRTNQQCGTRNATAEALLSTSGASSSVASATSRASSSAASGTGSAASSAASATSSGSDASMTTITTGAFMAVLMAAFKLLL</sequence>
<dbReference type="PANTHER" id="PTHR38118:SF4">
    <property type="match status" value="1"/>
</dbReference>
<dbReference type="Pfam" id="PF24808">
    <property type="entry name" value="DUF7707"/>
    <property type="match status" value="1"/>
</dbReference>
<feature type="signal peptide" evidence="2">
    <location>
        <begin position="1"/>
        <end position="18"/>
    </location>
</feature>
<comment type="caution">
    <text evidence="4">The sequence shown here is derived from an EMBL/GenBank/DDBJ whole genome shotgun (WGS) entry which is preliminary data.</text>
</comment>
<protein>
    <recommendedName>
        <fullName evidence="3">DUF7707 domain-containing protein</fullName>
    </recommendedName>
</protein>
<name>A0AAN7T6I2_9EURO</name>
<dbReference type="Proteomes" id="UP001309876">
    <property type="component" value="Unassembled WGS sequence"/>
</dbReference>
<accession>A0AAN7T6I2</accession>
<evidence type="ECO:0000259" key="3">
    <source>
        <dbReference type="Pfam" id="PF24808"/>
    </source>
</evidence>
<dbReference type="AlphaFoldDB" id="A0AAN7T6I2"/>
<keyword evidence="5" id="KW-1185">Reference proteome</keyword>
<dbReference type="PANTHER" id="PTHR38118">
    <property type="entry name" value="ANCHORED CELL WALL PROTEIN 11-RELATED"/>
    <property type="match status" value="1"/>
</dbReference>
<feature type="domain" description="DUF7707" evidence="3">
    <location>
        <begin position="46"/>
        <end position="143"/>
    </location>
</feature>